<dbReference type="PANTHER" id="PTHR13778">
    <property type="entry name" value="GLYCOSYLTRANSFERASE 8 DOMAIN-CONTAINING PROTEIN"/>
    <property type="match status" value="1"/>
</dbReference>
<dbReference type="GO" id="GO:0046872">
    <property type="term" value="F:metal ion binding"/>
    <property type="evidence" value="ECO:0007669"/>
    <property type="project" value="UniProtKB-KW"/>
</dbReference>
<keyword evidence="2 4" id="KW-0808">Transferase</keyword>
<organism evidence="4 5">
    <name type="scientific">Brachyspira aalborgi</name>
    <dbReference type="NCBI Taxonomy" id="29522"/>
    <lineage>
        <taxon>Bacteria</taxon>
        <taxon>Pseudomonadati</taxon>
        <taxon>Spirochaetota</taxon>
        <taxon>Spirochaetia</taxon>
        <taxon>Brachyspirales</taxon>
        <taxon>Brachyspiraceae</taxon>
        <taxon>Brachyspira</taxon>
    </lineage>
</organism>
<evidence type="ECO:0000256" key="1">
    <source>
        <dbReference type="ARBA" id="ARBA00022676"/>
    </source>
</evidence>
<dbReference type="CDD" id="cd04194">
    <property type="entry name" value="GT8_A4GalT_like"/>
    <property type="match status" value="1"/>
</dbReference>
<dbReference type="InterPro" id="IPR002495">
    <property type="entry name" value="Glyco_trans_8"/>
</dbReference>
<dbReference type="GO" id="GO:0016757">
    <property type="term" value="F:glycosyltransferase activity"/>
    <property type="evidence" value="ECO:0007669"/>
    <property type="project" value="UniProtKB-KW"/>
</dbReference>
<dbReference type="Proteomes" id="UP000322814">
    <property type="component" value="Unassembled WGS sequence"/>
</dbReference>
<proteinExistence type="predicted"/>
<protein>
    <submittedName>
        <fullName evidence="4">Glycosyltransferase family 8 protein</fullName>
    </submittedName>
</protein>
<evidence type="ECO:0000256" key="2">
    <source>
        <dbReference type="ARBA" id="ARBA00022679"/>
    </source>
</evidence>
<keyword evidence="3" id="KW-0479">Metal-binding</keyword>
<evidence type="ECO:0000256" key="3">
    <source>
        <dbReference type="ARBA" id="ARBA00022723"/>
    </source>
</evidence>
<dbReference type="Gene3D" id="3.90.550.10">
    <property type="entry name" value="Spore Coat Polysaccharide Biosynthesis Protein SpsA, Chain A"/>
    <property type="match status" value="1"/>
</dbReference>
<dbReference type="EMBL" id="SAYB01000003">
    <property type="protein sequence ID" value="TXJ37647.1"/>
    <property type="molecule type" value="Genomic_DNA"/>
</dbReference>
<dbReference type="SUPFAM" id="SSF53448">
    <property type="entry name" value="Nucleotide-diphospho-sugar transferases"/>
    <property type="match status" value="1"/>
</dbReference>
<dbReference type="InterPro" id="IPR050748">
    <property type="entry name" value="Glycosyltrans_8_dom-fam"/>
</dbReference>
<reference evidence="4 5" key="1">
    <citation type="journal article" date="1992" name="Lakartidningen">
        <title>[Penicillin V and not amoxicillin is the first choice preparation in acute otitis].</title>
        <authorList>
            <person name="Kamme C."/>
            <person name="Lundgren K."/>
            <person name="Prellner K."/>
        </authorList>
    </citation>
    <scope>NUCLEOTIDE SEQUENCE [LARGE SCALE GENOMIC DNA]</scope>
    <source>
        <strain evidence="4 5">PC4580III</strain>
    </source>
</reference>
<accession>A0A5C8EI06</accession>
<evidence type="ECO:0000313" key="5">
    <source>
        <dbReference type="Proteomes" id="UP000322814"/>
    </source>
</evidence>
<name>A0A5C8EI06_9SPIR</name>
<dbReference type="PANTHER" id="PTHR13778:SF47">
    <property type="entry name" value="LIPOPOLYSACCHARIDE 1,3-GALACTOSYLTRANSFERASE"/>
    <property type="match status" value="1"/>
</dbReference>
<dbReference type="AlphaFoldDB" id="A0A5C8EI06"/>
<dbReference type="Pfam" id="PF01501">
    <property type="entry name" value="Glyco_transf_8"/>
    <property type="match status" value="1"/>
</dbReference>
<sequence length="364" mass="44150">MNEVVIAYITDDNYVMPTIVSITSAIMNKNESSIYKIFVIGVSINNENKKIIEEFISKNINDKIYLNILHFNQHYNFDDSHPYVTSAAIFKFDIANILSDYDKVLYIDCDTIILKDLTELFKIDLNDNYAAGVIDYFPMEILKHNKNIGVENYFNSGVMLLNTKLLRENKVKEILLDYKNKNYDLFMEQDTLNYIFNNKVRFISVKYNCIINLWEDYNHEVLYNFYDYDIFKEEIVVMHLAGPKPFSKDMPYINYFYDFYYYYQYTDYFKNNPLWLINRISEQKVKYLENNINERLNILKTEVNKKYYENWIKFFGIYNNKEYIFIYIFFIKFTIKINEKNINKIAWWIPFKKIRNKFRGKFLI</sequence>
<dbReference type="InterPro" id="IPR029044">
    <property type="entry name" value="Nucleotide-diphossugar_trans"/>
</dbReference>
<gene>
    <name evidence="4" type="ORF">EPJ78_02730</name>
</gene>
<keyword evidence="1" id="KW-0328">Glycosyltransferase</keyword>
<comment type="caution">
    <text evidence="4">The sequence shown here is derived from an EMBL/GenBank/DDBJ whole genome shotgun (WGS) entry which is preliminary data.</text>
</comment>
<evidence type="ECO:0000313" key="4">
    <source>
        <dbReference type="EMBL" id="TXJ37647.1"/>
    </source>
</evidence>
<dbReference type="RefSeq" id="WP_147770447.1">
    <property type="nucleotide sequence ID" value="NZ_SAYB01000003.1"/>
</dbReference>